<dbReference type="EMBL" id="WIXE01013611">
    <property type="protein sequence ID" value="KAK5974957.1"/>
    <property type="molecule type" value="Genomic_DNA"/>
</dbReference>
<feature type="compositionally biased region" description="Low complexity" evidence="1">
    <location>
        <begin position="123"/>
        <end position="134"/>
    </location>
</feature>
<dbReference type="PANTHER" id="PTHR46709:SF2">
    <property type="entry name" value="G-PROTEIN COUPLED RECEPTORS FAMILY 1 PROFILE DOMAIN-CONTAINING PROTEIN"/>
    <property type="match status" value="1"/>
</dbReference>
<evidence type="ECO:0000256" key="2">
    <source>
        <dbReference type="SAM" id="Phobius"/>
    </source>
</evidence>
<dbReference type="PANTHER" id="PTHR46709">
    <property type="entry name" value="PROTEIN CBG23488-RELATED"/>
    <property type="match status" value="1"/>
</dbReference>
<keyword evidence="2" id="KW-0472">Membrane</keyword>
<keyword evidence="2" id="KW-1133">Transmembrane helix</keyword>
<comment type="caution">
    <text evidence="3">The sequence shown here is derived from an EMBL/GenBank/DDBJ whole genome shotgun (WGS) entry which is preliminary data.</text>
</comment>
<evidence type="ECO:0008006" key="5">
    <source>
        <dbReference type="Google" id="ProtNLM"/>
    </source>
</evidence>
<feature type="transmembrane region" description="Helical" evidence="2">
    <location>
        <begin position="27"/>
        <end position="48"/>
    </location>
</feature>
<keyword evidence="2" id="KW-0812">Transmembrane</keyword>
<evidence type="ECO:0000313" key="3">
    <source>
        <dbReference type="EMBL" id="KAK5974957.1"/>
    </source>
</evidence>
<dbReference type="Proteomes" id="UP001331761">
    <property type="component" value="Unassembled WGS sequence"/>
</dbReference>
<feature type="transmembrane region" description="Helical" evidence="2">
    <location>
        <begin position="60"/>
        <end position="85"/>
    </location>
</feature>
<feature type="region of interest" description="Disordered" evidence="1">
    <location>
        <begin position="123"/>
        <end position="146"/>
    </location>
</feature>
<accession>A0AAN8IMM6</accession>
<evidence type="ECO:0000313" key="4">
    <source>
        <dbReference type="Proteomes" id="UP001331761"/>
    </source>
</evidence>
<protein>
    <recommendedName>
        <fullName evidence="5">G-protein coupled receptors family 1 profile domain-containing protein</fullName>
    </recommendedName>
</protein>
<reference evidence="3 4" key="1">
    <citation type="submission" date="2019-10" db="EMBL/GenBank/DDBJ databases">
        <title>Assembly and Annotation for the nematode Trichostrongylus colubriformis.</title>
        <authorList>
            <person name="Martin J."/>
        </authorList>
    </citation>
    <scope>NUCLEOTIDE SEQUENCE [LARGE SCALE GENOMIC DNA]</scope>
    <source>
        <strain evidence="3">G859</strain>
        <tissue evidence="3">Whole worm</tissue>
    </source>
</reference>
<evidence type="ECO:0000256" key="1">
    <source>
        <dbReference type="SAM" id="MobiDB-lite"/>
    </source>
</evidence>
<organism evidence="3 4">
    <name type="scientific">Trichostrongylus colubriformis</name>
    <name type="common">Black scour worm</name>
    <dbReference type="NCBI Taxonomy" id="6319"/>
    <lineage>
        <taxon>Eukaryota</taxon>
        <taxon>Metazoa</taxon>
        <taxon>Ecdysozoa</taxon>
        <taxon>Nematoda</taxon>
        <taxon>Chromadorea</taxon>
        <taxon>Rhabditida</taxon>
        <taxon>Rhabditina</taxon>
        <taxon>Rhabditomorpha</taxon>
        <taxon>Strongyloidea</taxon>
        <taxon>Trichostrongylidae</taxon>
        <taxon>Trichostrongylus</taxon>
    </lineage>
</organism>
<dbReference type="SUPFAM" id="SSF81321">
    <property type="entry name" value="Family A G protein-coupled receptor-like"/>
    <property type="match status" value="1"/>
</dbReference>
<dbReference type="AlphaFoldDB" id="A0AAN8IMM6"/>
<dbReference type="Gene3D" id="1.20.1070.10">
    <property type="entry name" value="Rhodopsin 7-helix transmembrane proteins"/>
    <property type="match status" value="1"/>
</dbReference>
<name>A0AAN8IMM6_TRICO</name>
<keyword evidence="4" id="KW-1185">Reference proteome</keyword>
<feature type="compositionally biased region" description="Basic and acidic residues" evidence="1">
    <location>
        <begin position="135"/>
        <end position="146"/>
    </location>
</feature>
<gene>
    <name evidence="3" type="ORF">GCK32_005241</name>
</gene>
<proteinExistence type="predicted"/>
<sequence length="186" mass="20545">MTVCQLAGNALVEQAKRKATARAATRTLVMVVCCYLVSNIISVALTIWEHLDKETLGKDYVNMYAIAIDLVSLLTTSACACRLPIYLTCQASLRQEVKEVICSICRCCKQKCDDSEYLVMSKSSNGTNSRSGSSVRHDSANEKSSSECMLIKEREPSKILLSSNSAQLYILQHNRDSLYNENGFGP</sequence>